<dbReference type="GO" id="GO:0016887">
    <property type="term" value="F:ATP hydrolysis activity"/>
    <property type="evidence" value="ECO:0007669"/>
    <property type="project" value="InterPro"/>
</dbReference>
<sequence length="531" mass="56972">MLDDADRDLMRAFARYIDHANELAGTEQRAVLTPIGERVRDHLGVDPQSIPVVTEELPDHRLVDADIALEALTGARPDALIGIAGDDSRFHSSVSEFLANQHMQWAPGPVSYTDRATGPDTTRRVVSLGLRMLVFDGSPVAVVQRAANPEYGRARATLEVIAADQDAAAAFLRRLRALMIERSVLRGQVLSFVRSEYGADAGATFLRRPDIAADDVVLADGVLDEVVDHVVGIGDQREALLAAGQHLKRGVLLYGPPGTGKTLTIRHLLTRTEGVTAVLLTGSSIAAIGAAAEIARTFQPSIVVLEDIDLVAMERHASPQPLLFEVLDALDGLDGDADVAFVMTTNRVSVLERALADRPGRVDLAVEIPLPGPPERRRLFRRYAGALPFSDEALAGAAERAEGTTGSFAKELMRRSVLGAALRGAEPEDGDLVAALDSLLTERSALTRKLLGVRGEADDHEADDHDADDDEADDEADDDEAGDPDDDDDAGSAGAGRWVAYAPLARHSFRPGPVDGRVDLTLRSDDEDDER</sequence>
<organism evidence="6 7">
    <name type="scientific">Curtobacterium flaccumfaciens pv. flaccumfaciens</name>
    <dbReference type="NCBI Taxonomy" id="138532"/>
    <lineage>
        <taxon>Bacteria</taxon>
        <taxon>Bacillati</taxon>
        <taxon>Actinomycetota</taxon>
        <taxon>Actinomycetes</taxon>
        <taxon>Micrococcales</taxon>
        <taxon>Microbacteriaceae</taxon>
        <taxon>Curtobacterium</taxon>
    </lineage>
</organism>
<gene>
    <name evidence="6" type="ORF">KK103_05070</name>
</gene>
<reference evidence="6" key="1">
    <citation type="submission" date="2021-05" db="EMBL/GenBank/DDBJ databases">
        <title>Whole genome sequence of Curtobacterium flaccumfaciens pv. flaccumfaciens strain CFBP 3417.</title>
        <authorList>
            <person name="Osdaghi E."/>
            <person name="Taghouti G."/>
            <person name="Portier P."/>
            <person name="Fazliarab A."/>
            <person name="Taghavi S.M."/>
            <person name="Briand M."/>
            <person name="Le-Saux M."/>
            <person name="Jacques M.-A."/>
        </authorList>
    </citation>
    <scope>NUCLEOTIDE SEQUENCE</scope>
    <source>
        <strain evidence="6">CFBP 3417</strain>
    </source>
</reference>
<name>A0A9Q2W4Z6_9MICO</name>
<keyword evidence="3" id="KW-0067">ATP-binding</keyword>
<dbReference type="AlphaFoldDB" id="A0A9Q2W4Z6"/>
<dbReference type="SMART" id="SM00382">
    <property type="entry name" value="AAA"/>
    <property type="match status" value="1"/>
</dbReference>
<accession>A0A9Q2W4Z6</accession>
<comment type="caution">
    <text evidence="6">The sequence shown here is derived from an EMBL/GenBank/DDBJ whole genome shotgun (WGS) entry which is preliminary data.</text>
</comment>
<dbReference type="Pfam" id="PF00004">
    <property type="entry name" value="AAA"/>
    <property type="match status" value="1"/>
</dbReference>
<comment type="similarity">
    <text evidence="1">Belongs to the AAA ATPase family.</text>
</comment>
<evidence type="ECO:0000313" key="7">
    <source>
        <dbReference type="Proteomes" id="UP000709437"/>
    </source>
</evidence>
<feature type="domain" description="AAA+ ATPase" evidence="5">
    <location>
        <begin position="247"/>
        <end position="372"/>
    </location>
</feature>
<feature type="compositionally biased region" description="Acidic residues" evidence="4">
    <location>
        <begin position="458"/>
        <end position="490"/>
    </location>
</feature>
<evidence type="ECO:0000313" key="6">
    <source>
        <dbReference type="EMBL" id="MBT1541125.1"/>
    </source>
</evidence>
<dbReference type="InterPro" id="IPR003959">
    <property type="entry name" value="ATPase_AAA_core"/>
</dbReference>
<protein>
    <submittedName>
        <fullName evidence="6">AAA family ATPase</fullName>
    </submittedName>
</protein>
<dbReference type="InterPro" id="IPR027417">
    <property type="entry name" value="P-loop_NTPase"/>
</dbReference>
<evidence type="ECO:0000256" key="1">
    <source>
        <dbReference type="ARBA" id="ARBA00006914"/>
    </source>
</evidence>
<dbReference type="PANTHER" id="PTHR23073">
    <property type="entry name" value="26S PROTEASOME REGULATORY SUBUNIT"/>
    <property type="match status" value="1"/>
</dbReference>
<dbReference type="CDD" id="cd19481">
    <property type="entry name" value="RecA-like_protease"/>
    <property type="match status" value="1"/>
</dbReference>
<dbReference type="InterPro" id="IPR003593">
    <property type="entry name" value="AAA+_ATPase"/>
</dbReference>
<evidence type="ECO:0000256" key="3">
    <source>
        <dbReference type="ARBA" id="ARBA00022840"/>
    </source>
</evidence>
<evidence type="ECO:0000259" key="5">
    <source>
        <dbReference type="SMART" id="SM00382"/>
    </source>
</evidence>
<dbReference type="Gene3D" id="3.40.50.300">
    <property type="entry name" value="P-loop containing nucleotide triphosphate hydrolases"/>
    <property type="match status" value="1"/>
</dbReference>
<dbReference type="SUPFAM" id="SSF52540">
    <property type="entry name" value="P-loop containing nucleoside triphosphate hydrolases"/>
    <property type="match status" value="1"/>
</dbReference>
<evidence type="ECO:0000256" key="2">
    <source>
        <dbReference type="ARBA" id="ARBA00022741"/>
    </source>
</evidence>
<dbReference type="Gene3D" id="1.10.8.60">
    <property type="match status" value="1"/>
</dbReference>
<keyword evidence="2" id="KW-0547">Nucleotide-binding</keyword>
<proteinExistence type="inferred from homology"/>
<dbReference type="GO" id="GO:0005524">
    <property type="term" value="F:ATP binding"/>
    <property type="evidence" value="ECO:0007669"/>
    <property type="project" value="UniProtKB-KW"/>
</dbReference>
<dbReference type="Proteomes" id="UP000709437">
    <property type="component" value="Unassembled WGS sequence"/>
</dbReference>
<feature type="region of interest" description="Disordered" evidence="4">
    <location>
        <begin position="455"/>
        <end position="531"/>
    </location>
</feature>
<dbReference type="InterPro" id="IPR050221">
    <property type="entry name" value="26S_Proteasome_ATPase"/>
</dbReference>
<evidence type="ECO:0000256" key="4">
    <source>
        <dbReference type="SAM" id="MobiDB-lite"/>
    </source>
</evidence>
<dbReference type="RefSeq" id="WP_214562489.1">
    <property type="nucleotide sequence ID" value="NZ_JAHEWX010000004.1"/>
</dbReference>
<dbReference type="EMBL" id="JAHEWX010000004">
    <property type="protein sequence ID" value="MBT1541125.1"/>
    <property type="molecule type" value="Genomic_DNA"/>
</dbReference>